<dbReference type="EMBL" id="BQKI01000005">
    <property type="protein sequence ID" value="GJM95282.1"/>
    <property type="molecule type" value="Genomic_DNA"/>
</dbReference>
<dbReference type="Gene3D" id="2.130.10.10">
    <property type="entry name" value="YVTN repeat-like/Quinoprotein amine dehydrogenase"/>
    <property type="match status" value="3"/>
</dbReference>
<dbReference type="PROSITE" id="PS50294">
    <property type="entry name" value="WD_REPEATS_REGION"/>
    <property type="match status" value="2"/>
</dbReference>
<dbReference type="InterPro" id="IPR015943">
    <property type="entry name" value="WD40/YVTN_repeat-like_dom_sf"/>
</dbReference>
<reference evidence="4" key="1">
    <citation type="journal article" date="2018" name="DNA Res.">
        <title>Multiple hybrid de novo genome assembly of finger millet, an orphan allotetraploid crop.</title>
        <authorList>
            <person name="Hatakeyama M."/>
            <person name="Aluri S."/>
            <person name="Balachadran M.T."/>
            <person name="Sivarajan S.R."/>
            <person name="Patrignani A."/>
            <person name="Gruter S."/>
            <person name="Poveda L."/>
            <person name="Shimizu-Inatsugi R."/>
            <person name="Baeten J."/>
            <person name="Francoijs K.J."/>
            <person name="Nataraja K.N."/>
            <person name="Reddy Y.A.N."/>
            <person name="Phadnis S."/>
            <person name="Ravikumar R.L."/>
            <person name="Schlapbach R."/>
            <person name="Sreeman S.M."/>
            <person name="Shimizu K.K."/>
        </authorList>
    </citation>
    <scope>NUCLEOTIDE SEQUENCE</scope>
</reference>
<dbReference type="AlphaFoldDB" id="A0AAV5CB33"/>
<dbReference type="PANTHER" id="PTHR22844">
    <property type="entry name" value="F-BOX AND WD40 DOMAIN PROTEIN"/>
    <property type="match status" value="1"/>
</dbReference>
<dbReference type="SMART" id="SM00320">
    <property type="entry name" value="WD40"/>
    <property type="match status" value="7"/>
</dbReference>
<name>A0AAV5CB33_ELECO</name>
<keyword evidence="2" id="KW-0677">Repeat</keyword>
<evidence type="ECO:0000256" key="2">
    <source>
        <dbReference type="ARBA" id="ARBA00022737"/>
    </source>
</evidence>
<accession>A0AAV5CB33</accession>
<dbReference type="PRINTS" id="PR00320">
    <property type="entry name" value="GPROTEINBRPT"/>
</dbReference>
<dbReference type="InterPro" id="IPR020472">
    <property type="entry name" value="WD40_PAC1"/>
</dbReference>
<dbReference type="FunFam" id="2.130.10.10:FF:000775">
    <property type="entry name" value="BnaA09g28200D protein"/>
    <property type="match status" value="1"/>
</dbReference>
<dbReference type="PROSITE" id="PS50082">
    <property type="entry name" value="WD_REPEATS_2"/>
    <property type="match status" value="2"/>
</dbReference>
<dbReference type="PANTHER" id="PTHR22844:SF370">
    <property type="entry name" value="OS12G0594000 PROTEIN"/>
    <property type="match status" value="1"/>
</dbReference>
<dbReference type="InterPro" id="IPR001680">
    <property type="entry name" value="WD40_rpt"/>
</dbReference>
<comment type="caution">
    <text evidence="4">The sequence shown here is derived from an EMBL/GenBank/DDBJ whole genome shotgun (WGS) entry which is preliminary data.</text>
</comment>
<feature type="repeat" description="WD" evidence="3">
    <location>
        <begin position="145"/>
        <end position="186"/>
    </location>
</feature>
<feature type="repeat" description="WD" evidence="3">
    <location>
        <begin position="187"/>
        <end position="218"/>
    </location>
</feature>
<sequence>MSPWTQLPGLGGGADPQPTKATGLLGSLVKADGHVYSLAASGDLLYTGTDSRTVRVWRHRRDLGGFRSGSGLVKAIVVGPDGRIFTGHQDGKIRVWRRKPEESHGEVVLVHHRRVGSLPRVRDVVASSLLPSRYVSTRRKRSALWLRHFDAVSCLSLDAEAGLLYSASWDRTVKVWRVSDSRCLESVTAHHDAVNAVAAAGFDALLFTGSADGTVKVWRREEEVVERNKGRRRMKHGLERVLRQGDGAVTAVAVAAEGRVVYVASSDGAVAHWQFPRRGGKPPRNGGAMWGHGKMAVLCVAVAGRVVVSGAADRTVCVWRREEGAHHARIAVLRGHAGPVKCVAIDEEEEEEEGEERRWVVYSGSLDGSVNVWRVTDNGVSSPGLTTTPNARGLMMWKGRTPPSPLVARSWTPYAAAPEPKTMDAV</sequence>
<proteinExistence type="predicted"/>
<dbReference type="SUPFAM" id="SSF50978">
    <property type="entry name" value="WD40 repeat-like"/>
    <property type="match status" value="1"/>
</dbReference>
<keyword evidence="1 3" id="KW-0853">WD repeat</keyword>
<evidence type="ECO:0000313" key="5">
    <source>
        <dbReference type="Proteomes" id="UP001054889"/>
    </source>
</evidence>
<reference evidence="4" key="2">
    <citation type="submission" date="2021-12" db="EMBL/GenBank/DDBJ databases">
        <title>Resequencing data analysis of finger millet.</title>
        <authorList>
            <person name="Hatakeyama M."/>
            <person name="Aluri S."/>
            <person name="Balachadran M.T."/>
            <person name="Sivarajan S.R."/>
            <person name="Poveda L."/>
            <person name="Shimizu-Inatsugi R."/>
            <person name="Schlapbach R."/>
            <person name="Sreeman S.M."/>
            <person name="Shimizu K.K."/>
        </authorList>
    </citation>
    <scope>NUCLEOTIDE SEQUENCE</scope>
</reference>
<evidence type="ECO:0000256" key="1">
    <source>
        <dbReference type="ARBA" id="ARBA00022574"/>
    </source>
</evidence>
<evidence type="ECO:0000256" key="3">
    <source>
        <dbReference type="PROSITE-ProRule" id="PRU00221"/>
    </source>
</evidence>
<dbReference type="Pfam" id="PF00400">
    <property type="entry name" value="WD40"/>
    <property type="match status" value="6"/>
</dbReference>
<dbReference type="InterPro" id="IPR045182">
    <property type="entry name" value="JINGUBANG-like"/>
</dbReference>
<dbReference type="Proteomes" id="UP001054889">
    <property type="component" value="Unassembled WGS sequence"/>
</dbReference>
<protein>
    <submittedName>
        <fullName evidence="4">Uncharacterized protein</fullName>
    </submittedName>
</protein>
<dbReference type="InterPro" id="IPR036322">
    <property type="entry name" value="WD40_repeat_dom_sf"/>
</dbReference>
<organism evidence="4 5">
    <name type="scientific">Eleusine coracana subsp. coracana</name>
    <dbReference type="NCBI Taxonomy" id="191504"/>
    <lineage>
        <taxon>Eukaryota</taxon>
        <taxon>Viridiplantae</taxon>
        <taxon>Streptophyta</taxon>
        <taxon>Embryophyta</taxon>
        <taxon>Tracheophyta</taxon>
        <taxon>Spermatophyta</taxon>
        <taxon>Magnoliopsida</taxon>
        <taxon>Liliopsida</taxon>
        <taxon>Poales</taxon>
        <taxon>Poaceae</taxon>
        <taxon>PACMAD clade</taxon>
        <taxon>Chloridoideae</taxon>
        <taxon>Cynodonteae</taxon>
        <taxon>Eleusininae</taxon>
        <taxon>Eleusine</taxon>
    </lineage>
</organism>
<keyword evidence="5" id="KW-1185">Reference proteome</keyword>
<gene>
    <name evidence="4" type="primary">ga11998</name>
    <name evidence="4" type="ORF">PR202_ga11998</name>
</gene>
<evidence type="ECO:0000313" key="4">
    <source>
        <dbReference type="EMBL" id="GJM95282.1"/>
    </source>
</evidence>